<protein>
    <submittedName>
        <fullName evidence="2">Uncharacterized protein</fullName>
    </submittedName>
</protein>
<organism evidence="2 3">
    <name type="scientific">Acrasis kona</name>
    <dbReference type="NCBI Taxonomy" id="1008807"/>
    <lineage>
        <taxon>Eukaryota</taxon>
        <taxon>Discoba</taxon>
        <taxon>Heterolobosea</taxon>
        <taxon>Tetramitia</taxon>
        <taxon>Eutetramitia</taxon>
        <taxon>Acrasidae</taxon>
        <taxon>Acrasis</taxon>
    </lineage>
</organism>
<comment type="caution">
    <text evidence="2">The sequence shown here is derived from an EMBL/GenBank/DDBJ whole genome shotgun (WGS) entry which is preliminary data.</text>
</comment>
<dbReference type="AlphaFoldDB" id="A0AAW2YY67"/>
<evidence type="ECO:0000313" key="2">
    <source>
        <dbReference type="EMBL" id="KAL0481861.1"/>
    </source>
</evidence>
<proteinExistence type="predicted"/>
<keyword evidence="3" id="KW-1185">Reference proteome</keyword>
<sequence length="174" mass="19570">MQADIQRTYVNQPQTPQNRNTNTNLNPGSGAINTTQKKVSNETENQAESYTDVRIKENEMFQNIINRTQNKFIDINHSPGMDDNDSFIEQGMRQQNYGEAPMTEGLDNVILFGLPDPAKVENSRDLLSKSSITEEDYNQLARVGELLLSNLNTIRINDEGIGELVVQLPVVEAE</sequence>
<gene>
    <name evidence="2" type="ORF">AKO1_011377</name>
</gene>
<feature type="compositionally biased region" description="Low complexity" evidence="1">
    <location>
        <begin position="11"/>
        <end position="27"/>
    </location>
</feature>
<accession>A0AAW2YY67</accession>
<dbReference type="Proteomes" id="UP001431209">
    <property type="component" value="Unassembled WGS sequence"/>
</dbReference>
<evidence type="ECO:0000256" key="1">
    <source>
        <dbReference type="SAM" id="MobiDB-lite"/>
    </source>
</evidence>
<reference evidence="2 3" key="1">
    <citation type="submission" date="2024-03" db="EMBL/GenBank/DDBJ databases">
        <title>The Acrasis kona genome and developmental transcriptomes reveal deep origins of eukaryotic multicellular pathways.</title>
        <authorList>
            <person name="Sheikh S."/>
            <person name="Fu C.-J."/>
            <person name="Brown M.W."/>
            <person name="Baldauf S.L."/>
        </authorList>
    </citation>
    <scope>NUCLEOTIDE SEQUENCE [LARGE SCALE GENOMIC DNA]</scope>
    <source>
        <strain evidence="2 3">ATCC MYA-3509</strain>
    </source>
</reference>
<evidence type="ECO:0000313" key="3">
    <source>
        <dbReference type="Proteomes" id="UP001431209"/>
    </source>
</evidence>
<feature type="region of interest" description="Disordered" evidence="1">
    <location>
        <begin position="1"/>
        <end position="31"/>
    </location>
</feature>
<dbReference type="EMBL" id="JAOPGA020000797">
    <property type="protein sequence ID" value="KAL0481861.1"/>
    <property type="molecule type" value="Genomic_DNA"/>
</dbReference>
<name>A0AAW2YY67_9EUKA</name>